<reference evidence="1 4" key="1">
    <citation type="submission" date="2016-02" db="EMBL/GenBank/DDBJ databases">
        <authorList>
            <consortium name="Pathogen Informatics"/>
        </authorList>
    </citation>
    <scope>NUCLEOTIDE SEQUENCE [LARGE SCALE GENOMIC DNA]</scope>
    <source>
        <strain evidence="1 4">SS1062</strain>
    </source>
</reference>
<reference evidence="2" key="3">
    <citation type="submission" date="2023-07" db="EMBL/GenBank/DDBJ databases">
        <title>Characterization of virulence traits, antimicrobial resistance genes carried by mobile genetic elements and competence in Streptococcus suis strains isolated in France.</title>
        <authorList>
            <person name="Dechene-Tempier M."/>
            <person name="Marois-Crehan C."/>
            <person name="De Boisseson C."/>
            <person name="Lucas P."/>
            <person name="Bougeard S."/>
            <person name="Libante V."/>
            <person name="Payot S."/>
        </authorList>
    </citation>
    <scope>NUCLEOTIDE SEQUENCE</scope>
    <source>
        <strain evidence="2">1532</strain>
    </source>
</reference>
<evidence type="ECO:0000313" key="3">
    <source>
        <dbReference type="EMBL" id="NQP83564.1"/>
    </source>
</evidence>
<evidence type="ECO:0000313" key="2">
    <source>
        <dbReference type="EMBL" id="MDW8636116.1"/>
    </source>
</evidence>
<dbReference type="EMBL" id="FIKT01000001">
    <property type="protein sequence ID" value="CYW55463.1"/>
    <property type="molecule type" value="Genomic_DNA"/>
</dbReference>
<dbReference type="AlphaFoldDB" id="A0A0Z8NWD8"/>
<dbReference type="Proteomes" id="UP000071962">
    <property type="component" value="Unassembled WGS sequence"/>
</dbReference>
<evidence type="ECO:0000313" key="4">
    <source>
        <dbReference type="Proteomes" id="UP000071962"/>
    </source>
</evidence>
<dbReference type="RefSeq" id="WP_017768987.1">
    <property type="nucleotide sequence ID" value="NZ_AP023392.1"/>
</dbReference>
<protein>
    <submittedName>
        <fullName evidence="2">Abi family protein</fullName>
    </submittedName>
    <submittedName>
        <fullName evidence="1">Abortive infection bacteriophage resistance protein</fullName>
    </submittedName>
</protein>
<accession>A0A0Z8NWD8</accession>
<dbReference type="Pfam" id="PF07751">
    <property type="entry name" value="Abi_2"/>
    <property type="match status" value="1"/>
</dbReference>
<evidence type="ECO:0000313" key="1">
    <source>
        <dbReference type="EMBL" id="CYW55463.1"/>
    </source>
</evidence>
<dbReference type="Proteomes" id="UP000748881">
    <property type="component" value="Unassembled WGS sequence"/>
</dbReference>
<reference evidence="3" key="2">
    <citation type="submission" date="2020-05" db="EMBL/GenBank/DDBJ databases">
        <title>Linking phenotype, genotype and ecology: antimicrobial resistance in the zoonotic pathogen Streptococcus suis.</title>
        <authorList>
            <person name="Hadjirin N.F."/>
            <person name="Miller E.L."/>
            <person name="Murray G.R."/>
            <person name="Yen P.L.K."/>
            <person name="Phuc H.D."/>
            <person name="Wileman T.M."/>
            <person name="Hernandez-Garcia J."/>
            <person name="Williamson S.M."/>
            <person name="Parkhill J."/>
            <person name="Maskell D.J."/>
            <person name="Zhou R."/>
            <person name="Fittipaldi N."/>
            <person name="Gottschalk M."/>
            <person name="Tucker A.D.W."/>
            <person name="Hoa N.T."/>
            <person name="Welch J."/>
            <person name="Weinert L.A."/>
        </authorList>
    </citation>
    <scope>NUCLEOTIDE SEQUENCE</scope>
    <source>
        <strain evidence="3">TMW_SS111</strain>
    </source>
</reference>
<dbReference type="Proteomes" id="UP001272448">
    <property type="component" value="Unassembled WGS sequence"/>
</dbReference>
<dbReference type="InterPro" id="IPR011664">
    <property type="entry name" value="Abi_system_AbiD/AbiF-like"/>
</dbReference>
<name>A0A0Z8NWD8_STRSU</name>
<sequence length="355" mass="42250">MPNNVFELINFKDYLPLDLDITDKTRLVYRPVLAPTQLKCSLEPALTEEQLYVHMKENSNWSFKYNGNDDFYKQDCIDFLRDIDFQSFSQYGKLVDRKYIEAKRVYLFDSYFRNFLQEILERIEVFLKKSTADALTIGYNKTSYIFEDDTLYYSEQSKYRKENPKRLDIVLKTKYHLSRLILEKQDDATIKNQINQYGVVLPWTVFRLMTFGNIASFLVALQPEYRNKVAAYISLPLDKDDNIPAKILLSWCNALRYLRNICSHNGRLYGRLHHTLPAFHHSDRELLVTDSENDSKTLFIYFIAMRHLILSMSIETKNFWNKKLQKLLEESNQEQVDLRHYGFPKNWMDLLAIKI</sequence>
<proteinExistence type="predicted"/>
<organism evidence="1 4">
    <name type="scientific">Streptococcus suis</name>
    <dbReference type="NCBI Taxonomy" id="1307"/>
    <lineage>
        <taxon>Bacteria</taxon>
        <taxon>Bacillati</taxon>
        <taxon>Bacillota</taxon>
        <taxon>Bacilli</taxon>
        <taxon>Lactobacillales</taxon>
        <taxon>Streptococcaceae</taxon>
        <taxon>Streptococcus</taxon>
    </lineage>
</organism>
<gene>
    <name evidence="1" type="ORF">ERS132551_00079</name>
    <name evidence="3" type="ORF">HO898_07545</name>
    <name evidence="2" type="ORF">Q7V77_10485</name>
</gene>
<dbReference type="EMBL" id="JAUTFT010000026">
    <property type="protein sequence ID" value="MDW8636116.1"/>
    <property type="molecule type" value="Genomic_DNA"/>
</dbReference>
<dbReference type="EMBL" id="JABLKP010000009">
    <property type="protein sequence ID" value="NQP83564.1"/>
    <property type="molecule type" value="Genomic_DNA"/>
</dbReference>